<comment type="caution">
    <text evidence="1">The sequence shown here is derived from an EMBL/GenBank/DDBJ whole genome shotgun (WGS) entry which is preliminary data.</text>
</comment>
<evidence type="ECO:0000313" key="2">
    <source>
        <dbReference type="Proteomes" id="UP000593565"/>
    </source>
</evidence>
<accession>A0A7J6BGW2</accession>
<reference evidence="1 2" key="1">
    <citation type="submission" date="2020-02" db="EMBL/GenBank/DDBJ databases">
        <title>A chromosome-scale genome assembly of the black bullhead catfish (Ameiurus melas).</title>
        <authorList>
            <person name="Wen M."/>
            <person name="Zham M."/>
            <person name="Cabau C."/>
            <person name="Klopp C."/>
            <person name="Donnadieu C."/>
            <person name="Roques C."/>
            <person name="Bouchez O."/>
            <person name="Lampietro C."/>
            <person name="Jouanno E."/>
            <person name="Herpin A."/>
            <person name="Louis A."/>
            <person name="Berthelot C."/>
            <person name="Parey E."/>
            <person name="Roest-Crollius H."/>
            <person name="Braasch I."/>
            <person name="Postlethwait J."/>
            <person name="Robinson-Rechavi M."/>
            <person name="Echchiki A."/>
            <person name="Begum T."/>
            <person name="Montfort J."/>
            <person name="Schartl M."/>
            <person name="Bobe J."/>
            <person name="Guiguen Y."/>
        </authorList>
    </citation>
    <scope>NUCLEOTIDE SEQUENCE [LARGE SCALE GENOMIC DNA]</scope>
    <source>
        <strain evidence="1">M_S1</strain>
        <tissue evidence="1">Blood</tissue>
    </source>
</reference>
<sequence>MFSLHFSQSVPKPGDDTYTALNLMNTSPDYDTLQNVKGSASDTYTTLNSATMSSEYDTLTDVATRLSEEKYSGLQNENG</sequence>
<protein>
    <submittedName>
        <fullName evidence="1">Uncharacterized protein</fullName>
    </submittedName>
</protein>
<evidence type="ECO:0000313" key="1">
    <source>
        <dbReference type="EMBL" id="KAF4093351.1"/>
    </source>
</evidence>
<dbReference type="AlphaFoldDB" id="A0A7J6BGW2"/>
<dbReference type="Proteomes" id="UP000593565">
    <property type="component" value="Unassembled WGS sequence"/>
</dbReference>
<keyword evidence="2" id="KW-1185">Reference proteome</keyword>
<proteinExistence type="predicted"/>
<organism evidence="1 2">
    <name type="scientific">Ameiurus melas</name>
    <name type="common">Black bullhead</name>
    <name type="synonym">Silurus melas</name>
    <dbReference type="NCBI Taxonomy" id="219545"/>
    <lineage>
        <taxon>Eukaryota</taxon>
        <taxon>Metazoa</taxon>
        <taxon>Chordata</taxon>
        <taxon>Craniata</taxon>
        <taxon>Vertebrata</taxon>
        <taxon>Euteleostomi</taxon>
        <taxon>Actinopterygii</taxon>
        <taxon>Neopterygii</taxon>
        <taxon>Teleostei</taxon>
        <taxon>Ostariophysi</taxon>
        <taxon>Siluriformes</taxon>
        <taxon>Ictaluridae</taxon>
        <taxon>Ameiurus</taxon>
    </lineage>
</organism>
<dbReference type="EMBL" id="JAAGNN010000001">
    <property type="protein sequence ID" value="KAF4093351.1"/>
    <property type="molecule type" value="Genomic_DNA"/>
</dbReference>
<name>A0A7J6BGW2_AMEME</name>
<gene>
    <name evidence="1" type="ORF">AMELA_G00001170</name>
</gene>